<dbReference type="RefSeq" id="WP_065245686.1">
    <property type="nucleotide sequence ID" value="NZ_LZDL01000002.1"/>
</dbReference>
<feature type="signal peptide" evidence="1">
    <location>
        <begin position="1"/>
        <end position="21"/>
    </location>
</feature>
<evidence type="ECO:0000313" key="3">
    <source>
        <dbReference type="Proteomes" id="UP000092611"/>
    </source>
</evidence>
<sequence length="120" mass="14025">MMKKKCLLLLFLFVVSMIGLTSQIHKKNDALKRKNETILILKDKIGNRIINIDDYSKISSYVVINLINDNYMYIKEILQGMAYKEINVDELCNKNGESINIFIDHELIKLVYVYPSSFCR</sequence>
<dbReference type="OrthoDB" id="5688949at2"/>
<gene>
    <name evidence="2" type="ORF">A9Z62_05655</name>
</gene>
<dbReference type="EMBL" id="LZDL01000002">
    <property type="protein sequence ID" value="OBX48425.1"/>
    <property type="molecule type" value="Genomic_DNA"/>
</dbReference>
<organism evidence="2 3">
    <name type="scientific">Haemophilus haemolyticus</name>
    <dbReference type="NCBI Taxonomy" id="726"/>
    <lineage>
        <taxon>Bacteria</taxon>
        <taxon>Pseudomonadati</taxon>
        <taxon>Pseudomonadota</taxon>
        <taxon>Gammaproteobacteria</taxon>
        <taxon>Pasteurellales</taxon>
        <taxon>Pasteurellaceae</taxon>
        <taxon>Haemophilus</taxon>
    </lineage>
</organism>
<protein>
    <submittedName>
        <fullName evidence="2">Uncharacterized protein</fullName>
    </submittedName>
</protein>
<accession>A0A1B8PH80</accession>
<proteinExistence type="predicted"/>
<feature type="chain" id="PRO_5008611647" evidence="1">
    <location>
        <begin position="22"/>
        <end position="120"/>
    </location>
</feature>
<reference evidence="2 3" key="1">
    <citation type="submission" date="2016-06" db="EMBL/GenBank/DDBJ databases">
        <title>Draft genome of Haemophilus haemolyticus CCUG 24149.</title>
        <authorList>
            <person name="Engstrom-Jakobsson H."/>
            <person name="Salva-Serra F."/>
            <person name="Thorell K."/>
            <person name="Gonzales-Siles L."/>
            <person name="Karlsson R."/>
            <person name="Boulund F."/>
            <person name="Engstrand L."/>
            <person name="Kristiansson E."/>
            <person name="Moore E."/>
        </authorList>
    </citation>
    <scope>NUCLEOTIDE SEQUENCE [LARGE SCALE GENOMIC DNA]</scope>
    <source>
        <strain evidence="2 3">CCUG 24149</strain>
    </source>
</reference>
<name>A0A1B8PH80_HAEHA</name>
<dbReference type="Proteomes" id="UP000092611">
    <property type="component" value="Unassembled WGS sequence"/>
</dbReference>
<evidence type="ECO:0000256" key="1">
    <source>
        <dbReference type="SAM" id="SignalP"/>
    </source>
</evidence>
<evidence type="ECO:0000313" key="2">
    <source>
        <dbReference type="EMBL" id="OBX48425.1"/>
    </source>
</evidence>
<keyword evidence="1" id="KW-0732">Signal</keyword>
<comment type="caution">
    <text evidence="2">The sequence shown here is derived from an EMBL/GenBank/DDBJ whole genome shotgun (WGS) entry which is preliminary data.</text>
</comment>
<dbReference type="AlphaFoldDB" id="A0A1B8PH80"/>